<sequence>MTHHFIRAAILLGFAMLIVYLFQTGEISLYIAPRMEFIIKLSALGLYIAGSYQVYEGLRKKRERPVHELKCDCGHDHAPSPSIAKNTMIYGLFIFPIVLGFLMPAGTLGSSLAAKKGVSFSGSESIVRKDAVATAALPTTAEPGGTPQAVQAALAFGATPLDALFPSDEYTAEHAEYGKRLYGQELISVPEEQFIETLTTLDLYREALMGKEVELSGFVYREEEMGNDRLAVSRFAMNCCSADALPYGMMINWPRAGEYQSDEWIKVRGKLTTSDYMENEIMTLDVTHIERIQAPLSPYVYPDLKFGF</sequence>
<organism evidence="4 5">
    <name type="scientific">Paenibacillus oryzae</name>
    <dbReference type="NCBI Taxonomy" id="1844972"/>
    <lineage>
        <taxon>Bacteria</taxon>
        <taxon>Bacillati</taxon>
        <taxon>Bacillota</taxon>
        <taxon>Bacilli</taxon>
        <taxon>Bacillales</taxon>
        <taxon>Paenibacillaceae</taxon>
        <taxon>Paenibacillus</taxon>
    </lineage>
</organism>
<evidence type="ECO:0000313" key="5">
    <source>
        <dbReference type="Proteomes" id="UP000092024"/>
    </source>
</evidence>
<feature type="transmembrane region" description="Helical" evidence="1">
    <location>
        <begin position="37"/>
        <end position="55"/>
    </location>
</feature>
<feature type="domain" description="DUF1980" evidence="3">
    <location>
        <begin position="166"/>
        <end position="302"/>
    </location>
</feature>
<feature type="transmembrane region" description="Helical" evidence="1">
    <location>
        <begin position="88"/>
        <end position="108"/>
    </location>
</feature>
<dbReference type="PANTHER" id="PTHR40047">
    <property type="entry name" value="UPF0703 PROTEIN YCGQ"/>
    <property type="match status" value="1"/>
</dbReference>
<evidence type="ECO:0000259" key="3">
    <source>
        <dbReference type="Pfam" id="PF21537"/>
    </source>
</evidence>
<dbReference type="PANTHER" id="PTHR40047:SF1">
    <property type="entry name" value="UPF0703 PROTEIN YCGQ"/>
    <property type="match status" value="1"/>
</dbReference>
<dbReference type="InterPro" id="IPR052955">
    <property type="entry name" value="UPF0703_membrane_permease"/>
</dbReference>
<dbReference type="Pfam" id="PF09323">
    <property type="entry name" value="DUF1980"/>
    <property type="match status" value="1"/>
</dbReference>
<name>A0A1A5YG57_9BACL</name>
<dbReference type="NCBIfam" id="TIGR03943">
    <property type="entry name" value="TIGR03943 family putative permease subunit"/>
    <property type="match status" value="1"/>
</dbReference>
<accession>A0A1A5YG57</accession>
<dbReference type="Pfam" id="PF21537">
    <property type="entry name" value="DUF1980_C"/>
    <property type="match status" value="1"/>
</dbReference>
<keyword evidence="1" id="KW-0812">Transmembrane</keyword>
<dbReference type="InterPro" id="IPR048493">
    <property type="entry name" value="DUF1980_N"/>
</dbReference>
<gene>
    <name evidence="4" type="ORF">A7K91_12855</name>
</gene>
<dbReference type="OrthoDB" id="9770408at2"/>
<protein>
    <submittedName>
        <fullName evidence="4">TIGR03943 family protein</fullName>
    </submittedName>
</protein>
<dbReference type="InterPro" id="IPR015402">
    <property type="entry name" value="DUF1980"/>
</dbReference>
<evidence type="ECO:0000259" key="2">
    <source>
        <dbReference type="Pfam" id="PF09323"/>
    </source>
</evidence>
<dbReference type="AlphaFoldDB" id="A0A1A5YG57"/>
<feature type="transmembrane region" description="Helical" evidence="1">
    <location>
        <begin position="6"/>
        <end position="25"/>
    </location>
</feature>
<keyword evidence="1" id="KW-0472">Membrane</keyword>
<comment type="caution">
    <text evidence="4">The sequence shown here is derived from an EMBL/GenBank/DDBJ whole genome shotgun (WGS) entry which is preliminary data.</text>
</comment>
<evidence type="ECO:0000313" key="4">
    <source>
        <dbReference type="EMBL" id="OBR64385.1"/>
    </source>
</evidence>
<keyword evidence="5" id="KW-1185">Reference proteome</keyword>
<proteinExistence type="predicted"/>
<feature type="domain" description="DUF1980" evidence="2">
    <location>
        <begin position="6"/>
        <end position="118"/>
    </location>
</feature>
<dbReference type="InterPro" id="IPR048447">
    <property type="entry name" value="DUF1980_C"/>
</dbReference>
<dbReference type="Proteomes" id="UP000092024">
    <property type="component" value="Unassembled WGS sequence"/>
</dbReference>
<dbReference type="EMBL" id="LYPA01000065">
    <property type="protein sequence ID" value="OBR64385.1"/>
    <property type="molecule type" value="Genomic_DNA"/>
</dbReference>
<dbReference type="RefSeq" id="WP_068684998.1">
    <property type="nucleotide sequence ID" value="NZ_LYPA01000065.1"/>
</dbReference>
<keyword evidence="1" id="KW-1133">Transmembrane helix</keyword>
<evidence type="ECO:0000256" key="1">
    <source>
        <dbReference type="SAM" id="Phobius"/>
    </source>
</evidence>
<dbReference type="STRING" id="1844972.A7K91_12855"/>
<reference evidence="4 5" key="1">
    <citation type="submission" date="2016-05" db="EMBL/GenBank/DDBJ databases">
        <title>Paenibacillus oryzae. sp. nov., isolated from the rice root.</title>
        <authorList>
            <person name="Zhang J."/>
            <person name="Zhang X."/>
        </authorList>
    </citation>
    <scope>NUCLEOTIDE SEQUENCE [LARGE SCALE GENOMIC DNA]</scope>
    <source>
        <strain evidence="4 5">1DrF-4</strain>
    </source>
</reference>